<keyword evidence="4" id="KW-0804">Transcription</keyword>
<protein>
    <submittedName>
        <fullName evidence="8">Uncharacterized protein</fullName>
    </submittedName>
</protein>
<evidence type="ECO:0000256" key="6">
    <source>
        <dbReference type="ARBA" id="ARBA00023242"/>
    </source>
</evidence>
<dbReference type="WBParaSite" id="sdigi.contig37.g2515.t1">
    <property type="protein sequence ID" value="sdigi.contig37.g2515.t1"/>
    <property type="gene ID" value="sdigi.contig37.g2515"/>
</dbReference>
<comment type="similarity">
    <text evidence="2">Belongs to the ASF1 family.</text>
</comment>
<dbReference type="PANTHER" id="PTHR12040">
    <property type="entry name" value="ANTI-SILENCING PROTEIN 1"/>
    <property type="match status" value="1"/>
</dbReference>
<dbReference type="Pfam" id="PF04729">
    <property type="entry name" value="ASF1_hist_chap"/>
    <property type="match status" value="1"/>
</dbReference>
<organism evidence="7 8">
    <name type="scientific">Setaria digitata</name>
    <dbReference type="NCBI Taxonomy" id="48799"/>
    <lineage>
        <taxon>Eukaryota</taxon>
        <taxon>Metazoa</taxon>
        <taxon>Ecdysozoa</taxon>
        <taxon>Nematoda</taxon>
        <taxon>Chromadorea</taxon>
        <taxon>Rhabditida</taxon>
        <taxon>Spirurina</taxon>
        <taxon>Spiruromorpha</taxon>
        <taxon>Filarioidea</taxon>
        <taxon>Setariidae</taxon>
        <taxon>Setaria</taxon>
    </lineage>
</organism>
<dbReference type="InterPro" id="IPR036747">
    <property type="entry name" value="ASF1-like_sf"/>
</dbReference>
<evidence type="ECO:0000313" key="8">
    <source>
        <dbReference type="WBParaSite" id="sdigi.contig37.g2515.t1"/>
    </source>
</evidence>
<name>A0A915PVN8_9BILA</name>
<dbReference type="SUPFAM" id="SSF101546">
    <property type="entry name" value="ASF1-like"/>
    <property type="match status" value="1"/>
</dbReference>
<keyword evidence="5" id="KW-0143">Chaperone</keyword>
<dbReference type="GO" id="GO:0042393">
    <property type="term" value="F:histone binding"/>
    <property type="evidence" value="ECO:0007669"/>
    <property type="project" value="TreeGrafter"/>
</dbReference>
<evidence type="ECO:0000256" key="2">
    <source>
        <dbReference type="ARBA" id="ARBA00006051"/>
    </source>
</evidence>
<keyword evidence="6" id="KW-0539">Nucleus</keyword>
<evidence type="ECO:0000313" key="7">
    <source>
        <dbReference type="Proteomes" id="UP000887581"/>
    </source>
</evidence>
<dbReference type="GO" id="GO:0005634">
    <property type="term" value="C:nucleus"/>
    <property type="evidence" value="ECO:0007669"/>
    <property type="project" value="UniProtKB-SubCell"/>
</dbReference>
<evidence type="ECO:0000256" key="1">
    <source>
        <dbReference type="ARBA" id="ARBA00004123"/>
    </source>
</evidence>
<evidence type="ECO:0000256" key="5">
    <source>
        <dbReference type="ARBA" id="ARBA00023186"/>
    </source>
</evidence>
<reference evidence="8" key="1">
    <citation type="submission" date="2022-11" db="UniProtKB">
        <authorList>
            <consortium name="WormBaseParasite"/>
        </authorList>
    </citation>
    <scope>IDENTIFICATION</scope>
</reference>
<dbReference type="Proteomes" id="UP000887581">
    <property type="component" value="Unplaced"/>
</dbReference>
<proteinExistence type="inferred from homology"/>
<accession>A0A915PVN8</accession>
<comment type="subcellular location">
    <subcellularLocation>
        <location evidence="1">Nucleus</location>
    </subcellularLocation>
</comment>
<dbReference type="GO" id="GO:0006335">
    <property type="term" value="P:DNA replication-dependent chromatin assembly"/>
    <property type="evidence" value="ECO:0007669"/>
    <property type="project" value="TreeGrafter"/>
</dbReference>
<dbReference type="InterPro" id="IPR006818">
    <property type="entry name" value="ASF1-like"/>
</dbReference>
<dbReference type="AlphaFoldDB" id="A0A915PVN8"/>
<sequence length="345" mass="38649">MIRTSDQGDEQNGSFAFHVRMVQRHGDLMQLVFSFVAGVVGVRFGRLSRPGRRAVFAPLDRKAWDDVDGEGFLERRDLPGRHHSSCEASVVKELLNLNGEAFWTFSLVQCCFLRKYNPGKFGDPFKLEITFECYEPLADDLDWELVYVGSGESNAYDQILDSILVGPVVEGRHKFIFEADGPDPSKIPESEIVGVTVLLLKCRYMEQEFINIGWFIATEYTDPEFQEEPPTSPVLEKLQRRVCTDDVRVTTFAIKWHKNEGSMADPINLEDNKITAGEMESDFAVACNADESGGQKQDEETVRDVAEKIEGDLEIDVPLESMAKASAAGLPLLDVTNESIPDLVD</sequence>
<evidence type="ECO:0000256" key="3">
    <source>
        <dbReference type="ARBA" id="ARBA00023015"/>
    </source>
</evidence>
<keyword evidence="3" id="KW-0805">Transcription regulation</keyword>
<dbReference type="Gene3D" id="2.60.40.1490">
    <property type="entry name" value="Histone chaperone ASF1-like"/>
    <property type="match status" value="1"/>
</dbReference>
<dbReference type="GO" id="GO:0000785">
    <property type="term" value="C:chromatin"/>
    <property type="evidence" value="ECO:0007669"/>
    <property type="project" value="TreeGrafter"/>
</dbReference>
<evidence type="ECO:0000256" key="4">
    <source>
        <dbReference type="ARBA" id="ARBA00023163"/>
    </source>
</evidence>
<keyword evidence="7" id="KW-1185">Reference proteome</keyword>
<dbReference type="PANTHER" id="PTHR12040:SF0">
    <property type="entry name" value="HISTONE CHAPERONE ASF1"/>
    <property type="match status" value="1"/>
</dbReference>